<dbReference type="GO" id="GO:0005975">
    <property type="term" value="P:carbohydrate metabolic process"/>
    <property type="evidence" value="ECO:0007669"/>
    <property type="project" value="InterPro"/>
</dbReference>
<dbReference type="Proteomes" id="UP000053328">
    <property type="component" value="Unassembled WGS sequence"/>
</dbReference>
<keyword evidence="6" id="KW-1185">Reference proteome</keyword>
<dbReference type="PIRSF" id="PIRSF007663">
    <property type="entry name" value="UCP007663"/>
    <property type="match status" value="1"/>
</dbReference>
<dbReference type="InterPro" id="IPR027414">
    <property type="entry name" value="GH95_N_dom"/>
</dbReference>
<feature type="domain" description="Glycosyl hydrolase family 95 N-terminal" evidence="2">
    <location>
        <begin position="37"/>
        <end position="275"/>
    </location>
</feature>
<dbReference type="InterPro" id="IPR049053">
    <property type="entry name" value="AFCA-like_C"/>
</dbReference>
<evidence type="ECO:0000313" key="5">
    <source>
        <dbReference type="EMBL" id="KIW18389.1"/>
    </source>
</evidence>
<dbReference type="Pfam" id="PF21307">
    <property type="entry name" value="Glyco_hydro_95_C"/>
    <property type="match status" value="1"/>
</dbReference>
<proteinExistence type="predicted"/>
<name>A0A0D2C437_9EURO</name>
<sequence length="835" mass="90492">MAAFKVLGTIASLLLLSTPALTAAGRPPNSSAHPLRIWADEAGLNLTDGYPLGNGRLGAISPGDATSDHVTLNDDSYWSGPLLRRVNPDAVESVAKMQAQVRQGYIQQAQELGSLGYTGTPVSTQHYEPLGYLTLKQNITGNITNYERWLDLADATAGVYFVNSNVSYQREYLASNPADIIVIRLNASEPGAINFNIHLDRDENSLNRWEDYSQPVNGDTIVMGSRSGGANSMGSAVGARVVATGGEVSTLGDYVLCNGADEAYIYISAYTTFRTNDTRSAVLKDLGVFTPDTYDTLRAAHVADYKQYYDRLQLNLGSSSEKQRNMSTPARMGAIKPNSFDPELSVLYFQYARYLLIASSRNGTLPPNLQGIWSEDFDPMWGSKYTININLQMNYWPSLTTGLSDLVGPLHDLIQTMTAEGREVARDMYNCSGTVSHHNVDLWGDSAPQDNYLSSTFWPMGATWLITHVIEHYRFTGDTAMLQTMYPALKANAEFALDFLTPWGEYMVTNPSLSPENIYYAPNASKQQVSITAGPTIDNTLLWELFGFILEAQDALGISNETALAEQVTAMRAKLPPLRLNQYDGIAEWIEDFEEALPGIGHMSHLVGLYPLGRITASNTTTFNAALTSLKHRLDNGGGSCGWPRAWTVALAARTYDTEIVHDYFVNQLNNCTFNTSLLNYGYPAPFQIDGNFGTPAGVVEALLQSHETVATTSNNNTANGLLRAAYTGDIDKAVLIRLLPTLPPAWGANGGGSVSGLVARGGFQVNMSWSSNGTLAGASITSNLGQEAYVTLGKAAIGSLNSNNATSIKIEGMGSGKFVHLKSVKGTTYNVTLA</sequence>
<dbReference type="GeneID" id="27329760"/>
<dbReference type="SUPFAM" id="SSF48208">
    <property type="entry name" value="Six-hairpin glycosidases"/>
    <property type="match status" value="1"/>
</dbReference>
<dbReference type="InterPro" id="IPR016518">
    <property type="entry name" value="Alpha-L-fucosidase"/>
</dbReference>
<dbReference type="EMBL" id="KN847493">
    <property type="protein sequence ID" value="KIW18389.1"/>
    <property type="molecule type" value="Genomic_DNA"/>
</dbReference>
<dbReference type="HOGENOM" id="CLU_004617_2_2_1"/>
<reference evidence="5 6" key="1">
    <citation type="submission" date="2015-01" db="EMBL/GenBank/DDBJ databases">
        <title>The Genome Sequence of Exophiala spinifera CBS89968.</title>
        <authorList>
            <consortium name="The Broad Institute Genomics Platform"/>
            <person name="Cuomo C."/>
            <person name="de Hoog S."/>
            <person name="Gorbushina A."/>
            <person name="Stielow B."/>
            <person name="Teixiera M."/>
            <person name="Abouelleil A."/>
            <person name="Chapman S.B."/>
            <person name="Priest M."/>
            <person name="Young S.K."/>
            <person name="Wortman J."/>
            <person name="Nusbaum C."/>
            <person name="Birren B."/>
        </authorList>
    </citation>
    <scope>NUCLEOTIDE SEQUENCE [LARGE SCALE GENOMIC DNA]</scope>
    <source>
        <strain evidence="5 6">CBS 89968</strain>
    </source>
</reference>
<feature type="domain" description="Alpha fucosidase A-like C-terminal" evidence="3">
    <location>
        <begin position="736"/>
        <end position="832"/>
    </location>
</feature>
<evidence type="ECO:0000259" key="2">
    <source>
        <dbReference type="Pfam" id="PF14498"/>
    </source>
</evidence>
<organism evidence="5 6">
    <name type="scientific">Exophiala spinifera</name>
    <dbReference type="NCBI Taxonomy" id="91928"/>
    <lineage>
        <taxon>Eukaryota</taxon>
        <taxon>Fungi</taxon>
        <taxon>Dikarya</taxon>
        <taxon>Ascomycota</taxon>
        <taxon>Pezizomycotina</taxon>
        <taxon>Eurotiomycetes</taxon>
        <taxon>Chaetothyriomycetidae</taxon>
        <taxon>Chaetothyriales</taxon>
        <taxon>Herpotrichiellaceae</taxon>
        <taxon>Exophiala</taxon>
    </lineage>
</organism>
<dbReference type="OrthoDB" id="2848340at2759"/>
<dbReference type="PANTHER" id="PTHR31084">
    <property type="entry name" value="ALPHA-L-FUCOSIDASE 2"/>
    <property type="match status" value="1"/>
</dbReference>
<feature type="domain" description="Glycosyl hydrolase family 95 catalytic" evidence="4">
    <location>
        <begin position="293"/>
        <end position="703"/>
    </location>
</feature>
<dbReference type="VEuPathDB" id="FungiDB:PV08_02677"/>
<dbReference type="Gene3D" id="1.50.10.10">
    <property type="match status" value="1"/>
</dbReference>
<keyword evidence="1" id="KW-0732">Signal</keyword>
<gene>
    <name evidence="5" type="ORF">PV08_02677</name>
</gene>
<evidence type="ECO:0000256" key="1">
    <source>
        <dbReference type="SAM" id="SignalP"/>
    </source>
</evidence>
<dbReference type="InterPro" id="IPR012341">
    <property type="entry name" value="6hp_glycosidase-like_sf"/>
</dbReference>
<dbReference type="PANTHER" id="PTHR31084:SF0">
    <property type="entry name" value="ALPHA-L-FUCOSIDASE 2"/>
    <property type="match status" value="1"/>
</dbReference>
<protein>
    <submittedName>
        <fullName evidence="5">Uncharacterized protein</fullName>
    </submittedName>
</protein>
<dbReference type="Pfam" id="PF22124">
    <property type="entry name" value="Glyco_hydro_95_cat"/>
    <property type="match status" value="1"/>
</dbReference>
<dbReference type="Pfam" id="PF14498">
    <property type="entry name" value="Glyco_hyd_65N_2"/>
    <property type="match status" value="1"/>
</dbReference>
<dbReference type="InterPro" id="IPR008928">
    <property type="entry name" value="6-hairpin_glycosidase_sf"/>
</dbReference>
<dbReference type="InterPro" id="IPR054363">
    <property type="entry name" value="GH95_cat"/>
</dbReference>
<dbReference type="AlphaFoldDB" id="A0A0D2C437"/>
<evidence type="ECO:0000259" key="4">
    <source>
        <dbReference type="Pfam" id="PF22124"/>
    </source>
</evidence>
<dbReference type="GO" id="GO:0004560">
    <property type="term" value="F:alpha-L-fucosidase activity"/>
    <property type="evidence" value="ECO:0007669"/>
    <property type="project" value="InterPro"/>
</dbReference>
<feature type="signal peptide" evidence="1">
    <location>
        <begin position="1"/>
        <end position="24"/>
    </location>
</feature>
<evidence type="ECO:0000259" key="3">
    <source>
        <dbReference type="Pfam" id="PF21307"/>
    </source>
</evidence>
<accession>A0A0D2C437</accession>
<evidence type="ECO:0000313" key="6">
    <source>
        <dbReference type="Proteomes" id="UP000053328"/>
    </source>
</evidence>
<feature type="chain" id="PRO_5002239470" evidence="1">
    <location>
        <begin position="25"/>
        <end position="835"/>
    </location>
</feature>
<dbReference type="RefSeq" id="XP_016238605.1">
    <property type="nucleotide sequence ID" value="XM_016377035.1"/>
</dbReference>